<protein>
    <submittedName>
        <fullName evidence="1">Uncharacterized protein</fullName>
    </submittedName>
</protein>
<organism evidence="1 2">
    <name type="scientific">Tectimicrobiota bacterium</name>
    <dbReference type="NCBI Taxonomy" id="2528274"/>
    <lineage>
        <taxon>Bacteria</taxon>
        <taxon>Pseudomonadati</taxon>
        <taxon>Nitrospinota/Tectimicrobiota group</taxon>
        <taxon>Candidatus Tectimicrobiota</taxon>
    </lineage>
</organism>
<evidence type="ECO:0000313" key="2">
    <source>
        <dbReference type="Proteomes" id="UP000741360"/>
    </source>
</evidence>
<dbReference type="Proteomes" id="UP000741360">
    <property type="component" value="Unassembled WGS sequence"/>
</dbReference>
<reference evidence="1" key="1">
    <citation type="submission" date="2020-07" db="EMBL/GenBank/DDBJ databases">
        <title>Huge and variable diversity of episymbiotic CPR bacteria and DPANN archaea in groundwater ecosystems.</title>
        <authorList>
            <person name="He C.Y."/>
            <person name="Keren R."/>
            <person name="Whittaker M."/>
            <person name="Farag I.F."/>
            <person name="Doudna J."/>
            <person name="Cate J.H.D."/>
            <person name="Banfield J.F."/>
        </authorList>
    </citation>
    <scope>NUCLEOTIDE SEQUENCE</scope>
    <source>
        <strain evidence="1">NC_groundwater_717_Ag_S-0.2um_59_8</strain>
    </source>
</reference>
<gene>
    <name evidence="1" type="ORF">HYY65_04305</name>
</gene>
<dbReference type="EMBL" id="JACPSX010000077">
    <property type="protein sequence ID" value="MBI3014291.1"/>
    <property type="molecule type" value="Genomic_DNA"/>
</dbReference>
<name>A0A932M0W4_UNCTE</name>
<accession>A0A932M0W4</accession>
<evidence type="ECO:0000313" key="1">
    <source>
        <dbReference type="EMBL" id="MBI3014291.1"/>
    </source>
</evidence>
<proteinExistence type="predicted"/>
<dbReference type="AlphaFoldDB" id="A0A932M0W4"/>
<comment type="caution">
    <text evidence="1">The sequence shown here is derived from an EMBL/GenBank/DDBJ whole genome shotgun (WGS) entry which is preliminary data.</text>
</comment>
<sequence>MKATVRKKTYNLDGRMIAKVRRLLNAKTDTEAIHRALQKTVEDQEIQESLDRLLREGRFRTTYR</sequence>